<evidence type="ECO:0000313" key="5">
    <source>
        <dbReference type="EMBL" id="EEH51200.1"/>
    </source>
</evidence>
<dbReference type="STRING" id="564608.C1NA97"/>
<evidence type="ECO:0000256" key="1">
    <source>
        <dbReference type="ARBA" id="ARBA00006795"/>
    </source>
</evidence>
<dbReference type="GO" id="GO:0071014">
    <property type="term" value="C:post-mRNA release spliceosomal complex"/>
    <property type="evidence" value="ECO:0007669"/>
    <property type="project" value="TreeGrafter"/>
</dbReference>
<dbReference type="InterPro" id="IPR036265">
    <property type="entry name" value="HIT-like_sf"/>
</dbReference>
<dbReference type="OMA" id="ISECEFC"/>
<dbReference type="Proteomes" id="UP000001876">
    <property type="component" value="Unassembled WGS sequence"/>
</dbReference>
<dbReference type="PANTHER" id="PTHR12072">
    <property type="entry name" value="CWF19, CELL CYCLE CONTROL PROTEIN"/>
    <property type="match status" value="1"/>
</dbReference>
<proteinExistence type="inferred from homology"/>
<evidence type="ECO:0000313" key="6">
    <source>
        <dbReference type="Proteomes" id="UP000001876"/>
    </source>
</evidence>
<evidence type="ECO:0000259" key="4">
    <source>
        <dbReference type="Pfam" id="PF04677"/>
    </source>
</evidence>
<organism evidence="6">
    <name type="scientific">Micromonas pusilla (strain CCMP1545)</name>
    <name type="common">Picoplanktonic green alga</name>
    <dbReference type="NCBI Taxonomy" id="564608"/>
    <lineage>
        <taxon>Eukaryota</taxon>
        <taxon>Viridiplantae</taxon>
        <taxon>Chlorophyta</taxon>
        <taxon>Mamiellophyceae</taxon>
        <taxon>Mamiellales</taxon>
        <taxon>Mamiellaceae</taxon>
        <taxon>Micromonas</taxon>
    </lineage>
</organism>
<dbReference type="GeneID" id="9690198"/>
<reference evidence="5 6" key="1">
    <citation type="journal article" date="2009" name="Science">
        <title>Green evolution and dynamic adaptations revealed by genomes of the marine picoeukaryotes Micromonas.</title>
        <authorList>
            <person name="Worden A.Z."/>
            <person name="Lee J.H."/>
            <person name="Mock T."/>
            <person name="Rouze P."/>
            <person name="Simmons M.P."/>
            <person name="Aerts A.L."/>
            <person name="Allen A.E."/>
            <person name="Cuvelier M.L."/>
            <person name="Derelle E."/>
            <person name="Everett M.V."/>
            <person name="Foulon E."/>
            <person name="Grimwood J."/>
            <person name="Gundlach H."/>
            <person name="Henrissat B."/>
            <person name="Napoli C."/>
            <person name="McDonald S.M."/>
            <person name="Parker M.S."/>
            <person name="Rombauts S."/>
            <person name="Salamov A."/>
            <person name="Von Dassow P."/>
            <person name="Badger J.H."/>
            <person name="Coutinho P.M."/>
            <person name="Demir E."/>
            <person name="Dubchak I."/>
            <person name="Gentemann C."/>
            <person name="Eikrem W."/>
            <person name="Gready J.E."/>
            <person name="John U."/>
            <person name="Lanier W."/>
            <person name="Lindquist E.A."/>
            <person name="Lucas S."/>
            <person name="Mayer K.F."/>
            <person name="Moreau H."/>
            <person name="Not F."/>
            <person name="Otillar R."/>
            <person name="Panaud O."/>
            <person name="Pangilinan J."/>
            <person name="Paulsen I."/>
            <person name="Piegu B."/>
            <person name="Poliakov A."/>
            <person name="Robbens S."/>
            <person name="Schmutz J."/>
            <person name="Toulza E."/>
            <person name="Wyss T."/>
            <person name="Zelensky A."/>
            <person name="Zhou K."/>
            <person name="Armbrust E.V."/>
            <person name="Bhattacharya D."/>
            <person name="Goodenough U.W."/>
            <person name="Van de Peer Y."/>
            <person name="Grigoriev I.V."/>
        </authorList>
    </citation>
    <scope>NUCLEOTIDE SEQUENCE [LARGE SCALE GENOMIC DNA]</scope>
    <source>
        <strain evidence="5 6">CCMP1545</strain>
    </source>
</reference>
<dbReference type="GO" id="GO:0000398">
    <property type="term" value="P:mRNA splicing, via spliceosome"/>
    <property type="evidence" value="ECO:0007669"/>
    <property type="project" value="TreeGrafter"/>
</dbReference>
<dbReference type="Pfam" id="PF04676">
    <property type="entry name" value="CwfJ_C_2"/>
    <property type="match status" value="1"/>
</dbReference>
<dbReference type="SUPFAM" id="SSF54197">
    <property type="entry name" value="HIT-like"/>
    <property type="match status" value="1"/>
</dbReference>
<feature type="region of interest" description="Disordered" evidence="2">
    <location>
        <begin position="1"/>
        <end position="21"/>
    </location>
</feature>
<comment type="similarity">
    <text evidence="1">Belongs to the CWF19 family.</text>
</comment>
<gene>
    <name evidence="5" type="ORF">MICPUCDRAFT_23768</name>
</gene>
<feature type="domain" description="Cwf19-like protein C-terminal" evidence="3">
    <location>
        <begin position="164"/>
        <end position="262"/>
    </location>
</feature>
<dbReference type="InterPro" id="IPR006767">
    <property type="entry name" value="Cwf19-like_C_dom-2"/>
</dbReference>
<evidence type="ECO:0000256" key="2">
    <source>
        <dbReference type="SAM" id="MobiDB-lite"/>
    </source>
</evidence>
<feature type="domain" description="Cwf19-like C-terminal" evidence="4">
    <location>
        <begin position="26"/>
        <end position="155"/>
    </location>
</feature>
<dbReference type="PANTHER" id="PTHR12072:SF5">
    <property type="entry name" value="CWF19-LIKE PROTEIN 2"/>
    <property type="match status" value="1"/>
</dbReference>
<protein>
    <submittedName>
        <fullName evidence="5">Predicted protein</fullName>
    </submittedName>
</protein>
<dbReference type="KEGG" id="mpp:MICPUCDRAFT_23768"/>
<sequence>MYESRDSKKSDAERQRRAKERAVREYQISQKRLSKCQYCLEAPDRPKHLHVAYGNLAYLMLPMSGRLVPGHCVIAPIGHVPSSRACDEDVFEEMRNFKKCLVRMFASQGKGCVFYETVTRLGGSGVVGAAASSHAFIECVPIPDARVDDASMYFKKAIDEAESEWSVHDAKKCISTAPPRGLRGAIPPNFPYFHVEFGMRGGYVHVIDDESRWRVDLPRDVLVGLLDLPENVSRAKRRPLAPPALKREMDAFLDAWDPVDWTKQLA</sequence>
<dbReference type="EMBL" id="GG663752">
    <property type="protein sequence ID" value="EEH51200.1"/>
    <property type="molecule type" value="Genomic_DNA"/>
</dbReference>
<evidence type="ECO:0000259" key="3">
    <source>
        <dbReference type="Pfam" id="PF04676"/>
    </source>
</evidence>
<dbReference type="eggNOG" id="KOG2477">
    <property type="taxonomic scope" value="Eukaryota"/>
</dbReference>
<name>C1NA97_MICPC</name>
<accession>C1NA97</accession>
<dbReference type="InterPro" id="IPR006768">
    <property type="entry name" value="Cwf19-like_C_dom-1"/>
</dbReference>
<dbReference type="Pfam" id="PF04677">
    <property type="entry name" value="CwfJ_C_1"/>
    <property type="match status" value="1"/>
</dbReference>
<dbReference type="RefSeq" id="XP_003064866.1">
    <property type="nucleotide sequence ID" value="XM_003064820.1"/>
</dbReference>
<dbReference type="AlphaFoldDB" id="C1NA97"/>
<keyword evidence="6" id="KW-1185">Reference proteome</keyword>
<dbReference type="InterPro" id="IPR040194">
    <property type="entry name" value="Cwf19-like"/>
</dbReference>
<dbReference type="OrthoDB" id="2113965at2759"/>